<dbReference type="PROSITE" id="PS51257">
    <property type="entry name" value="PROKAR_LIPOPROTEIN"/>
    <property type="match status" value="1"/>
</dbReference>
<evidence type="ECO:0000313" key="2">
    <source>
        <dbReference type="EMBL" id="CRY98884.1"/>
    </source>
</evidence>
<feature type="domain" description="SGNH hydrolase-type esterase" evidence="1">
    <location>
        <begin position="43"/>
        <end position="197"/>
    </location>
</feature>
<protein>
    <submittedName>
        <fullName evidence="2">Acyl-CoA thioesterase I</fullName>
    </submittedName>
</protein>
<dbReference type="InterPro" id="IPR036514">
    <property type="entry name" value="SGNH_hydro_sf"/>
</dbReference>
<dbReference type="EMBL" id="CVTF01000028">
    <property type="protein sequence ID" value="CRY98884.1"/>
    <property type="molecule type" value="Genomic_DNA"/>
</dbReference>
<name>A0A0H5QA76_NEIMI</name>
<dbReference type="CDD" id="cd01822">
    <property type="entry name" value="Lysophospholipase_L1_like"/>
    <property type="match status" value="1"/>
</dbReference>
<sequence>MPSEKPMNRRTFLLGAGALLLTACGRKSARTHAKIPEGSTVLALGDSLTFGYGANPGESYPAQLQKLTGWNIVNGGVSGDTSAQALSRLPALLARKPKLVIVGIGGNDFLRKVPKEQTRANIAKIIETVQKENIPAVLVGVPHITLGALFGHLSDHPLYEDLSEEYGIPLFGGAWAEILGDNNLKSDQIHANGKGYRKFAEDLNQFLRKQGFR</sequence>
<reference evidence="2 3" key="1">
    <citation type="submission" date="2014-11" db="EMBL/GenBank/DDBJ databases">
        <authorList>
            <person name="Diene M.Seydina."/>
        </authorList>
    </citation>
    <scope>NUCLEOTIDE SEQUENCE [LARGE SCALE GENOMIC DNA]</scope>
    <source>
        <strain evidence="2 3">Neisseria meningitidis CHUV</strain>
    </source>
</reference>
<dbReference type="InterPro" id="IPR006311">
    <property type="entry name" value="TAT_signal"/>
</dbReference>
<dbReference type="PANTHER" id="PTHR30383">
    <property type="entry name" value="THIOESTERASE 1/PROTEASE 1/LYSOPHOSPHOLIPASE L1"/>
    <property type="match status" value="1"/>
</dbReference>
<dbReference type="Pfam" id="PF13472">
    <property type="entry name" value="Lipase_GDSL_2"/>
    <property type="match status" value="1"/>
</dbReference>
<dbReference type="SUPFAM" id="SSF52266">
    <property type="entry name" value="SGNH hydrolase"/>
    <property type="match status" value="1"/>
</dbReference>
<evidence type="ECO:0000313" key="3">
    <source>
        <dbReference type="Proteomes" id="UP000182715"/>
    </source>
</evidence>
<dbReference type="AlphaFoldDB" id="A0A0H5QA76"/>
<dbReference type="PROSITE" id="PS51318">
    <property type="entry name" value="TAT"/>
    <property type="match status" value="1"/>
</dbReference>
<accession>A0A0H5QA76</accession>
<dbReference type="PANTHER" id="PTHR30383:SF24">
    <property type="entry name" value="THIOESTERASE 1_PROTEASE 1_LYSOPHOSPHOLIPASE L1"/>
    <property type="match status" value="1"/>
</dbReference>
<dbReference type="InterPro" id="IPR013830">
    <property type="entry name" value="SGNH_hydro"/>
</dbReference>
<proteinExistence type="predicted"/>
<dbReference type="InterPro" id="IPR051532">
    <property type="entry name" value="Ester_Hydrolysis_Enzymes"/>
</dbReference>
<dbReference type="GO" id="GO:0004622">
    <property type="term" value="F:phosphatidylcholine lysophospholipase activity"/>
    <property type="evidence" value="ECO:0007669"/>
    <property type="project" value="TreeGrafter"/>
</dbReference>
<organism evidence="2 3">
    <name type="scientific">Neisseria meningitidis serogroup B</name>
    <dbReference type="NCBI Taxonomy" id="491"/>
    <lineage>
        <taxon>Bacteria</taxon>
        <taxon>Pseudomonadati</taxon>
        <taxon>Pseudomonadota</taxon>
        <taxon>Betaproteobacteria</taxon>
        <taxon>Neisseriales</taxon>
        <taxon>Neisseriaceae</taxon>
        <taxon>Neisseria</taxon>
    </lineage>
</organism>
<dbReference type="Gene3D" id="3.40.50.1110">
    <property type="entry name" value="SGNH hydrolase"/>
    <property type="match status" value="1"/>
</dbReference>
<dbReference type="Proteomes" id="UP000182715">
    <property type="component" value="Unassembled WGS sequence"/>
</dbReference>
<evidence type="ECO:0000259" key="1">
    <source>
        <dbReference type="Pfam" id="PF13472"/>
    </source>
</evidence>
<dbReference type="OMA" id="KPMNRRI"/>